<comment type="cofactor">
    <cofactor evidence="7">
        <name>heme</name>
        <dbReference type="ChEBI" id="CHEBI:30413"/>
    </cofactor>
</comment>
<dbReference type="AlphaFoldDB" id="A0A0G4FFD9"/>
<keyword evidence="9" id="KW-0472">Membrane</keyword>
<proteinExistence type="inferred from homology"/>
<dbReference type="InterPro" id="IPR017972">
    <property type="entry name" value="Cyt_P450_CS"/>
</dbReference>
<evidence type="ECO:0000256" key="1">
    <source>
        <dbReference type="ARBA" id="ARBA00010617"/>
    </source>
</evidence>
<dbReference type="STRING" id="1169540.A0A0G4FFD9"/>
<evidence type="ECO:0000256" key="5">
    <source>
        <dbReference type="ARBA" id="ARBA00023004"/>
    </source>
</evidence>
<evidence type="ECO:0000256" key="3">
    <source>
        <dbReference type="ARBA" id="ARBA00022723"/>
    </source>
</evidence>
<dbReference type="InterPro" id="IPR036396">
    <property type="entry name" value="Cyt_P450_sf"/>
</dbReference>
<dbReference type="OMA" id="MDMRYLE"/>
<dbReference type="InterPro" id="IPR001128">
    <property type="entry name" value="Cyt_P450"/>
</dbReference>
<dbReference type="PANTHER" id="PTHR24291:SF50">
    <property type="entry name" value="BIFUNCTIONAL ALBAFLAVENONE MONOOXYGENASE_TERPENE SYNTHASE"/>
    <property type="match status" value="1"/>
</dbReference>
<name>A0A0G4FFD9_VITBC</name>
<evidence type="ECO:0000256" key="8">
    <source>
        <dbReference type="RuleBase" id="RU000461"/>
    </source>
</evidence>
<dbReference type="PANTHER" id="PTHR24291">
    <property type="entry name" value="CYTOCHROME P450 FAMILY 4"/>
    <property type="match status" value="1"/>
</dbReference>
<evidence type="ECO:0000256" key="9">
    <source>
        <dbReference type="SAM" id="Phobius"/>
    </source>
</evidence>
<dbReference type="Pfam" id="PF00067">
    <property type="entry name" value="p450"/>
    <property type="match status" value="1"/>
</dbReference>
<dbReference type="PRINTS" id="PR00385">
    <property type="entry name" value="P450"/>
</dbReference>
<evidence type="ECO:0000256" key="7">
    <source>
        <dbReference type="PIRSR" id="PIRSR602403-1"/>
    </source>
</evidence>
<evidence type="ECO:0000256" key="6">
    <source>
        <dbReference type="ARBA" id="ARBA00023033"/>
    </source>
</evidence>
<dbReference type="VEuPathDB" id="CryptoDB:Vbra_15271"/>
<keyword evidence="9" id="KW-1133">Transmembrane helix</keyword>
<gene>
    <name evidence="10" type="ORF">Vbra_15271</name>
</gene>
<keyword evidence="6 8" id="KW-0503">Monooxygenase</keyword>
<dbReference type="InterPro" id="IPR050196">
    <property type="entry name" value="Cytochrome_P450_Monoox"/>
</dbReference>
<keyword evidence="4 8" id="KW-0560">Oxidoreductase</keyword>
<keyword evidence="11" id="KW-1185">Reference proteome</keyword>
<evidence type="ECO:0000256" key="4">
    <source>
        <dbReference type="ARBA" id="ARBA00023002"/>
    </source>
</evidence>
<protein>
    <recommendedName>
        <fullName evidence="12">Cytochrome P450</fullName>
    </recommendedName>
</protein>
<dbReference type="GO" id="GO:0020037">
    <property type="term" value="F:heme binding"/>
    <property type="evidence" value="ECO:0007669"/>
    <property type="project" value="InterPro"/>
</dbReference>
<accession>A0A0G4FFD9</accession>
<dbReference type="PhylomeDB" id="A0A0G4FFD9"/>
<evidence type="ECO:0000313" key="10">
    <source>
        <dbReference type="EMBL" id="CEM11916.1"/>
    </source>
</evidence>
<dbReference type="GO" id="GO:0016705">
    <property type="term" value="F:oxidoreductase activity, acting on paired donors, with incorporation or reduction of molecular oxygen"/>
    <property type="evidence" value="ECO:0007669"/>
    <property type="project" value="InterPro"/>
</dbReference>
<dbReference type="InParanoid" id="A0A0G4FFD9"/>
<reference evidence="10 11" key="1">
    <citation type="submission" date="2014-11" db="EMBL/GenBank/DDBJ databases">
        <authorList>
            <person name="Zhu J."/>
            <person name="Qi W."/>
            <person name="Song R."/>
        </authorList>
    </citation>
    <scope>NUCLEOTIDE SEQUENCE [LARGE SCALE GENOMIC DNA]</scope>
</reference>
<evidence type="ECO:0008006" key="12">
    <source>
        <dbReference type="Google" id="ProtNLM"/>
    </source>
</evidence>
<dbReference type="OrthoDB" id="417790at2759"/>
<dbReference type="Proteomes" id="UP000041254">
    <property type="component" value="Unassembled WGS sequence"/>
</dbReference>
<dbReference type="GO" id="GO:0004497">
    <property type="term" value="F:monooxygenase activity"/>
    <property type="evidence" value="ECO:0007669"/>
    <property type="project" value="UniProtKB-KW"/>
</dbReference>
<dbReference type="SUPFAM" id="SSF48264">
    <property type="entry name" value="Cytochrome P450"/>
    <property type="match status" value="1"/>
</dbReference>
<keyword evidence="5 7" id="KW-0408">Iron</keyword>
<evidence type="ECO:0000313" key="11">
    <source>
        <dbReference type="Proteomes" id="UP000041254"/>
    </source>
</evidence>
<dbReference type="PROSITE" id="PS00086">
    <property type="entry name" value="CYTOCHROME_P450"/>
    <property type="match status" value="1"/>
</dbReference>
<keyword evidence="9" id="KW-0812">Transmembrane</keyword>
<comment type="similarity">
    <text evidence="1 8">Belongs to the cytochrome P450 family.</text>
</comment>
<evidence type="ECO:0000256" key="2">
    <source>
        <dbReference type="ARBA" id="ARBA00022617"/>
    </source>
</evidence>
<organism evidence="10 11">
    <name type="scientific">Vitrella brassicaformis (strain CCMP3155)</name>
    <dbReference type="NCBI Taxonomy" id="1169540"/>
    <lineage>
        <taxon>Eukaryota</taxon>
        <taxon>Sar</taxon>
        <taxon>Alveolata</taxon>
        <taxon>Colpodellida</taxon>
        <taxon>Vitrellaceae</taxon>
        <taxon>Vitrella</taxon>
    </lineage>
</organism>
<keyword evidence="2 7" id="KW-0349">Heme</keyword>
<feature type="transmembrane region" description="Helical" evidence="9">
    <location>
        <begin position="40"/>
        <end position="61"/>
    </location>
</feature>
<dbReference type="InterPro" id="IPR002403">
    <property type="entry name" value="Cyt_P450_E_grp-IV"/>
</dbReference>
<keyword evidence="3 7" id="KW-0479">Metal-binding</keyword>
<sequence length="565" mass="63983">MAVLLSDVWPFVPFRVLDEPSQHGYSTSLLSWLITTSIKLLLWTVLCYVIFFTASIAIRFARAMRKRWRYDHIEARMRTFYGINRMDMLWPGRGMEVMWRNVQEACKDGHPKMLYNGISLTGDHQVLLLSPEAIKVVMTRDGIEFGKPPSFSRMVDKIIGKGLVTSEGDLWRRERKLLNPMFHFQNLKDVALPATVHQVHETISLIDQNRAANAATTKKADKLPDDVTFDPRDGSYNPANLFGRMALMVVIEALFSKGIDGDWFHEKWSSVIGKNASYNIGKLLIGSAMDYLPLPPTRRLLGTMEALRKEIRALIRLRRAQLAHGELITTDRCDVITAMVKAVDETTGEGIEDEQIVDEALTFLIAGHETTSNLLSWSIFFIGQPQYHWIQHEVRKEVQQVLGEADPTPETYKHLAYTHQVIKETLRIRPAASQINRITLKDVEIDGVLIPKGTVVTPLMLATHNNPAIWPEPAKFDPQRFTVDSSGGEGKRHPFAYVPFSHGPRNCIGQRFAQQEAVVALAMLLRRFDISTNDPSKVRMGTGGILRPKGLRVWLTPRAEGKKDI</sequence>
<feature type="binding site" description="axial binding residue" evidence="7">
    <location>
        <position position="507"/>
    </location>
    <ligand>
        <name>heme</name>
        <dbReference type="ChEBI" id="CHEBI:30413"/>
    </ligand>
    <ligandPart>
        <name>Fe</name>
        <dbReference type="ChEBI" id="CHEBI:18248"/>
    </ligandPart>
</feature>
<dbReference type="EMBL" id="CDMY01000428">
    <property type="protein sequence ID" value="CEM11916.1"/>
    <property type="molecule type" value="Genomic_DNA"/>
</dbReference>
<dbReference type="Gene3D" id="1.10.630.10">
    <property type="entry name" value="Cytochrome P450"/>
    <property type="match status" value="1"/>
</dbReference>
<dbReference type="GO" id="GO:0005506">
    <property type="term" value="F:iron ion binding"/>
    <property type="evidence" value="ECO:0007669"/>
    <property type="project" value="InterPro"/>
</dbReference>
<dbReference type="PRINTS" id="PR00465">
    <property type="entry name" value="EP450IV"/>
</dbReference>